<dbReference type="EMBL" id="GDJX01020767">
    <property type="protein sequence ID" value="JAT47169.1"/>
    <property type="molecule type" value="Transcribed_RNA"/>
</dbReference>
<accession>A0A1D1XXP4</accession>
<dbReference type="InterPro" id="IPR036465">
    <property type="entry name" value="vWFA_dom_sf"/>
</dbReference>
<evidence type="ECO:0000313" key="1">
    <source>
        <dbReference type="EMBL" id="JAT47169.1"/>
    </source>
</evidence>
<gene>
    <name evidence="1" type="ORF">g.17575</name>
</gene>
<dbReference type="Gene3D" id="3.40.50.410">
    <property type="entry name" value="von Willebrand factor, type A domain"/>
    <property type="match status" value="1"/>
</dbReference>
<organism evidence="1">
    <name type="scientific">Anthurium amnicola</name>
    <dbReference type="NCBI Taxonomy" id="1678845"/>
    <lineage>
        <taxon>Eukaryota</taxon>
        <taxon>Viridiplantae</taxon>
        <taxon>Streptophyta</taxon>
        <taxon>Embryophyta</taxon>
        <taxon>Tracheophyta</taxon>
        <taxon>Spermatophyta</taxon>
        <taxon>Magnoliopsida</taxon>
        <taxon>Liliopsida</taxon>
        <taxon>Araceae</taxon>
        <taxon>Pothoideae</taxon>
        <taxon>Potheae</taxon>
        <taxon>Anthurium</taxon>
    </lineage>
</organism>
<dbReference type="SUPFAM" id="SSF53300">
    <property type="entry name" value="vWA-like"/>
    <property type="match status" value="1"/>
</dbReference>
<sequence length="520" mass="58835">MGNPIDAESFTTVQHIRSKILNPNFTTQQHIDLINEYSASSYKAAICSLSDHNVALSVGTKARTIVALWATKNYAVVDEFLTTMVPAEVFKTVQLLDAPRKARQWQKKLDFYTAKGFNIRATTKAKIQQEINNSSQENHSSNLTSSFARRIRKWCKSFPQHRLDFFLLNFTKEPWKELADLVHLRASDFQAPYFLPMIYGAEAPPDSSIAAYTNITTENLENVLVSHPYLTECYSYIRQKVKSDDIVLNDTHKTILVQRAPLEDVLWFYEELCCAEANTAITTRLHNREPLMSVHGRANYSKLMERILTFRKLNLPFVGQLMDYAEEKLATIQLPEGEQHSVAVFGDCSSSMGVAVQVATIIGSLLSVYLKADLTFFNSGIVHPPLIPRGAADVVTVTETIRANGSTSPAATLYPYYEEHKHVDVFIVVTDEEENTRSHSYSFASLFKKYREEIVPHAQVFFVSFLKGNDRGQMITALEREGITDAQQFRLDGNRPDLSKFDELLGVLAIELVAIQQKKQ</sequence>
<proteinExistence type="predicted"/>
<dbReference type="AlphaFoldDB" id="A0A1D1XXP4"/>
<protein>
    <submittedName>
        <fullName evidence="1">Uncharacterized protein</fullName>
    </submittedName>
</protein>
<name>A0A1D1XXP4_9ARAE</name>
<reference evidence="1" key="1">
    <citation type="submission" date="2015-07" db="EMBL/GenBank/DDBJ databases">
        <title>Transcriptome Assembly of Anthurium amnicola.</title>
        <authorList>
            <person name="Suzuki J."/>
        </authorList>
    </citation>
    <scope>NUCLEOTIDE SEQUENCE</scope>
</reference>